<keyword evidence="2" id="KW-0732">Signal</keyword>
<dbReference type="PROSITE" id="PS50911">
    <property type="entry name" value="CHAP"/>
    <property type="match status" value="1"/>
</dbReference>
<accession>A0A0G1VIB1</accession>
<dbReference type="AlphaFoldDB" id="A0A0G1VIB1"/>
<evidence type="ECO:0000313" key="4">
    <source>
        <dbReference type="EMBL" id="KKW06166.1"/>
    </source>
</evidence>
<sequence>MKNLFKVFSVFVVVGIIASLSTTPALALGNPQIDSVSPGSGAPVGSNVCIRVSINWDDEYRAMRVRFGSEGWQESSETSFERCFGTGHLSPGTYQIRVEASRKDDNSWSNPNVATQNYELTAGSGGGGGNTSPTKTPSGGSVPYGPNISQISFSPSGGAQVGANVNVHIKVDSNNPGAISLTPSCGNTAHAEHTSPEFDTTWNTSGCGAGEQFIRVCARHKDDPNWTYATCKKGFYQLSSPPSQAPTADFWVDDDSLVQGECTDLRWKTTNAEQVDIDGTVVAKSGSSTVCPGITTRYSLKAVGSGGTATRSLTVTVSTISATDAPDYSRYFSTGDVIQIGSDIFVIVNGQRRLVPNPETLDALGITRSMINNRGLNGTQLATISRGSDIPDVKRDRSGFDAFKSQYFPHTTPIVPASPTPFSQPESVQPSQESESNGGGVSTGQQPLGWDVSPDPYPSATDRVQSWFESVLDFISSEAKAYSEWLPRNDFPDSTECVGFVANTKCRDALYWLDYEAHAYKWVDMASSEKARELGVRVYTTPQPGDIAVWDRGGCGEANSTYGHVAYVSSVNPDGTFNVVESNWSGNHREGRRANVEVLSCMSFIRGGCNVTLPAESPAPPSLSYPWWVPDFAKQFYDEYLRR</sequence>
<feature type="signal peptide" evidence="2">
    <location>
        <begin position="1"/>
        <end position="27"/>
    </location>
</feature>
<dbReference type="Proteomes" id="UP000034119">
    <property type="component" value="Unassembled WGS sequence"/>
</dbReference>
<dbReference type="STRING" id="1618342.UY40_C0002G0016"/>
<feature type="region of interest" description="Disordered" evidence="1">
    <location>
        <begin position="117"/>
        <end position="143"/>
    </location>
</feature>
<evidence type="ECO:0000256" key="1">
    <source>
        <dbReference type="SAM" id="MobiDB-lite"/>
    </source>
</evidence>
<evidence type="ECO:0000259" key="3">
    <source>
        <dbReference type="PROSITE" id="PS50911"/>
    </source>
</evidence>
<evidence type="ECO:0000256" key="2">
    <source>
        <dbReference type="SAM" id="SignalP"/>
    </source>
</evidence>
<evidence type="ECO:0000313" key="5">
    <source>
        <dbReference type="Proteomes" id="UP000034119"/>
    </source>
</evidence>
<proteinExistence type="predicted"/>
<feature type="domain" description="Peptidase C51" evidence="3">
    <location>
        <begin position="472"/>
        <end position="606"/>
    </location>
</feature>
<name>A0A0G1VIB1_9BACT</name>
<feature type="compositionally biased region" description="Low complexity" evidence="1">
    <location>
        <begin position="421"/>
        <end position="436"/>
    </location>
</feature>
<feature type="region of interest" description="Disordered" evidence="1">
    <location>
        <begin position="414"/>
        <end position="453"/>
    </location>
</feature>
<reference evidence="4 5" key="1">
    <citation type="journal article" date="2015" name="Nature">
        <title>rRNA introns, odd ribosomes, and small enigmatic genomes across a large radiation of phyla.</title>
        <authorList>
            <person name="Brown C.T."/>
            <person name="Hug L.A."/>
            <person name="Thomas B.C."/>
            <person name="Sharon I."/>
            <person name="Castelle C.J."/>
            <person name="Singh A."/>
            <person name="Wilkins M.J."/>
            <person name="Williams K.H."/>
            <person name="Banfield J.F."/>
        </authorList>
    </citation>
    <scope>NUCLEOTIDE SEQUENCE [LARGE SCALE GENOMIC DNA]</scope>
</reference>
<organism evidence="4 5">
    <name type="scientific">candidate division CPR1 bacterium GW2011_GWC1_49_13</name>
    <dbReference type="NCBI Taxonomy" id="1618342"/>
    <lineage>
        <taxon>Bacteria</taxon>
        <taxon>candidate division CPR1</taxon>
    </lineage>
</organism>
<feature type="chain" id="PRO_5002540311" evidence="2">
    <location>
        <begin position="28"/>
        <end position="643"/>
    </location>
</feature>
<dbReference type="SUPFAM" id="SSF54001">
    <property type="entry name" value="Cysteine proteinases"/>
    <property type="match status" value="1"/>
</dbReference>
<dbReference type="InterPro" id="IPR007921">
    <property type="entry name" value="CHAP_dom"/>
</dbReference>
<comment type="caution">
    <text evidence="4">The sequence shown here is derived from an EMBL/GenBank/DDBJ whole genome shotgun (WGS) entry which is preliminary data.</text>
</comment>
<dbReference type="EMBL" id="LCPW01000002">
    <property type="protein sequence ID" value="KKW06166.1"/>
    <property type="molecule type" value="Genomic_DNA"/>
</dbReference>
<protein>
    <submittedName>
        <fullName evidence="4">Seg</fullName>
    </submittedName>
</protein>
<dbReference type="InterPro" id="IPR038765">
    <property type="entry name" value="Papain-like_cys_pep_sf"/>
</dbReference>
<gene>
    <name evidence="4" type="ORF">UY40_C0002G0016</name>
</gene>
<feature type="compositionally biased region" description="Low complexity" evidence="1">
    <location>
        <begin position="131"/>
        <end position="141"/>
    </location>
</feature>
<dbReference type="Pfam" id="PF05257">
    <property type="entry name" value="CHAP"/>
    <property type="match status" value="1"/>
</dbReference>
<dbReference type="Gene3D" id="3.90.1720.10">
    <property type="entry name" value="endopeptidase domain like (from Nostoc punctiforme)"/>
    <property type="match status" value="1"/>
</dbReference>